<proteinExistence type="predicted"/>
<accession>A0A1D7YM15</accession>
<dbReference type="EMBL" id="CP017248">
    <property type="protein sequence ID" value="AOR36643.1"/>
    <property type="molecule type" value="Genomic_DNA"/>
</dbReference>
<reference evidence="2" key="1">
    <citation type="submission" date="2016-09" db="EMBL/GenBank/DDBJ databases">
        <title>Streptomyces puniciscabiei strain:TW1S1 Genome sequencing and assembly.</title>
        <authorList>
            <person name="Kim M.-K."/>
            <person name="Kim S.B."/>
        </authorList>
    </citation>
    <scope>NUCLEOTIDE SEQUENCE [LARGE SCALE GENOMIC DNA]</scope>
    <source>
        <strain evidence="2">TW1S1</strain>
    </source>
</reference>
<evidence type="ECO:0000313" key="2">
    <source>
        <dbReference type="Proteomes" id="UP000094960"/>
    </source>
</evidence>
<organism evidence="1 2">
    <name type="scientific">Streptomyces fodineus</name>
    <dbReference type="NCBI Taxonomy" id="1904616"/>
    <lineage>
        <taxon>Bacteria</taxon>
        <taxon>Bacillati</taxon>
        <taxon>Actinomycetota</taxon>
        <taxon>Actinomycetes</taxon>
        <taxon>Kitasatosporales</taxon>
        <taxon>Streptomycetaceae</taxon>
        <taxon>Streptomyces</taxon>
    </lineage>
</organism>
<name>A0A1D7YM15_9ACTN</name>
<sequence length="670" mass="71330">MNSTTSHRAVRTRNRRIAALALLGAGAATLYGVTWGSASGAGHPGVRANGTTVYVPVTGGTAEVRADSLAVEVAADDGRRLALSAPAAGALGRLGPISVDGGTAHWTLPDRHLKVTAAAEQGRLKVTVHSDREGTTLAWPATGADPAASAVQIPRGEGLGVPAADPWWNTNANGLAGHTYDLTADLTMPLWGYTLGSHGVSYLVPHPAGTSLGFTSVGGRLRGTSAHTFSPREGTEDYTVTFALTDPSPVAPALDYRRWLADHGQLVTLNHKIAANPRVARLLGAFHAYTWGTTRTAQGVQRMKALGFTRMWLGYDADGHPMDAPAVAAAKRAGYLSGPYDSFANGQDPATSDAPTSTWPSPVYPDYCVRNADGSVKAGFHDRGCYLSSQAFQQSEPTEHHLARRTGQMTANGADSYFLDVDAAGELFDDHAPSHPMNRQQDQANRIARMGALSGPDKLVLGSESAGSWASPVIAFSHGSQTPVADGLWPLERDKSVWGGYAPAGAPGTFFKPVTLPPDLVKAMFDPRYRIPLYETALHDSLVNADRWELPYTKFPALQTDRALLAILYNTPLNLVLDGPTLDAQGRRLASLQRYFAPLHQAAGTRPMTGFRLLTPDHRVQQSTFGDGVLRVTANFGTKAYGSLPAGCVDATLRGDHQPRRLCPARDSNQ</sequence>
<keyword evidence="2" id="KW-1185">Reference proteome</keyword>
<dbReference type="RefSeq" id="WP_069783153.1">
    <property type="nucleotide sequence ID" value="NZ_CP017248.1"/>
</dbReference>
<dbReference type="InterPro" id="IPR021459">
    <property type="entry name" value="GH101-related"/>
</dbReference>
<dbReference type="KEGG" id="spun:BFF78_41290"/>
<dbReference type="Proteomes" id="UP000094960">
    <property type="component" value="Chromosome"/>
</dbReference>
<evidence type="ECO:0000313" key="1">
    <source>
        <dbReference type="EMBL" id="AOR36643.1"/>
    </source>
</evidence>
<dbReference type="AlphaFoldDB" id="A0A1D7YM15"/>
<dbReference type="Pfam" id="PF11308">
    <property type="entry name" value="Glyco_hydro_129"/>
    <property type="match status" value="1"/>
</dbReference>
<protein>
    <submittedName>
        <fullName evidence="1">Uncharacterized protein</fullName>
    </submittedName>
</protein>
<gene>
    <name evidence="1" type="ORF">BFF78_41290</name>
</gene>